<gene>
    <name evidence="1" type="ORF">HS18.20</name>
</gene>
<organism evidence="1">
    <name type="scientific">Campylobacter jejuni subsp. jejuni</name>
    <dbReference type="NCBI Taxonomy" id="32022"/>
    <lineage>
        <taxon>Bacteria</taxon>
        <taxon>Pseudomonadati</taxon>
        <taxon>Campylobacterota</taxon>
        <taxon>Epsilonproteobacteria</taxon>
        <taxon>Campylobacterales</taxon>
        <taxon>Campylobacteraceae</taxon>
        <taxon>Campylobacter</taxon>
    </lineage>
</organism>
<name>A0A0S2UNK2_CAMJU</name>
<protein>
    <submittedName>
        <fullName evidence="1">Uncharacterized protein</fullName>
    </submittedName>
</protein>
<sequence length="141" mass="15854">MHCPLCQSENNQKELFKTVNAFTSSGKLDKNPTQIKTTITTNDGGGGGYCKGNNTITFTQCQDCGYIYNSTFDLNKISKEYQSEGYFSRKIVSKAMSNNIKTIKDKCLKYINKNSTCLEVAPGSRDMVNALIRNVKIYVYR</sequence>
<dbReference type="AlphaFoldDB" id="A0A0S2UNK2"/>
<accession>A0A0S2UNK2</accession>
<reference evidence="1" key="1">
    <citation type="journal article" date="2015" name="PLoS ONE">
        <title>Updated Campylobacter jejuni Capsule PCR Multiplex Typing System and Its Application to Clinical Isolates from South and Southeast Asia.</title>
        <authorList>
            <person name="Poly F."/>
            <person name="Serichantalergs O."/>
            <person name="Kuroiwa J."/>
            <person name="Pootong P."/>
            <person name="Mason C."/>
            <person name="Guerry P."/>
            <person name="Parker C.T."/>
        </authorList>
    </citation>
    <scope>NUCLEOTIDE SEQUENCE</scope>
    <source>
        <strain evidence="1">RM3419</strain>
    </source>
</reference>
<proteinExistence type="predicted"/>
<dbReference type="EMBL" id="KT932997">
    <property type="protein sequence ID" value="ALP69062.1"/>
    <property type="molecule type" value="Genomic_DNA"/>
</dbReference>
<evidence type="ECO:0000313" key="1">
    <source>
        <dbReference type="EMBL" id="ALP69062.1"/>
    </source>
</evidence>